<protein>
    <submittedName>
        <fullName evidence="2">Uncharacterized protein</fullName>
    </submittedName>
</protein>
<keyword evidence="1" id="KW-1133">Transmembrane helix</keyword>
<dbReference type="EMBL" id="BMAW01067387">
    <property type="protein sequence ID" value="GFT59558.1"/>
    <property type="molecule type" value="Genomic_DNA"/>
</dbReference>
<name>A0A8X6PDX0_NEPPI</name>
<proteinExistence type="predicted"/>
<dbReference type="AlphaFoldDB" id="A0A8X6PDX0"/>
<feature type="transmembrane region" description="Helical" evidence="1">
    <location>
        <begin position="21"/>
        <end position="40"/>
    </location>
</feature>
<keyword evidence="1" id="KW-0472">Membrane</keyword>
<accession>A0A8X6PDX0</accession>
<keyword evidence="3" id="KW-1185">Reference proteome</keyword>
<reference evidence="2" key="1">
    <citation type="submission" date="2020-08" db="EMBL/GenBank/DDBJ databases">
        <title>Multicomponent nature underlies the extraordinary mechanical properties of spider dragline silk.</title>
        <authorList>
            <person name="Kono N."/>
            <person name="Nakamura H."/>
            <person name="Mori M."/>
            <person name="Yoshida Y."/>
            <person name="Ohtoshi R."/>
            <person name="Malay A.D."/>
            <person name="Moran D.A.P."/>
            <person name="Tomita M."/>
            <person name="Numata K."/>
            <person name="Arakawa K."/>
        </authorList>
    </citation>
    <scope>NUCLEOTIDE SEQUENCE</scope>
</reference>
<gene>
    <name evidence="2" type="ORF">NPIL_486991</name>
</gene>
<dbReference type="Proteomes" id="UP000887013">
    <property type="component" value="Unassembled WGS sequence"/>
</dbReference>
<evidence type="ECO:0000256" key="1">
    <source>
        <dbReference type="SAM" id="Phobius"/>
    </source>
</evidence>
<evidence type="ECO:0000313" key="3">
    <source>
        <dbReference type="Proteomes" id="UP000887013"/>
    </source>
</evidence>
<sequence length="96" mass="10692">MYNPKANNMIERVYCQIKAAAMFHCSTGWVGALHLVYLVIEIITRVCSRGQCEATISAAIICPCLEVQPAVVPDALNLQFTRYDCTPKPVKSFQAR</sequence>
<organism evidence="2 3">
    <name type="scientific">Nephila pilipes</name>
    <name type="common">Giant wood spider</name>
    <name type="synonym">Nephila maculata</name>
    <dbReference type="NCBI Taxonomy" id="299642"/>
    <lineage>
        <taxon>Eukaryota</taxon>
        <taxon>Metazoa</taxon>
        <taxon>Ecdysozoa</taxon>
        <taxon>Arthropoda</taxon>
        <taxon>Chelicerata</taxon>
        <taxon>Arachnida</taxon>
        <taxon>Araneae</taxon>
        <taxon>Araneomorphae</taxon>
        <taxon>Entelegynae</taxon>
        <taxon>Araneoidea</taxon>
        <taxon>Nephilidae</taxon>
        <taxon>Nephila</taxon>
    </lineage>
</organism>
<keyword evidence="1" id="KW-0812">Transmembrane</keyword>
<evidence type="ECO:0000313" key="2">
    <source>
        <dbReference type="EMBL" id="GFT59558.1"/>
    </source>
</evidence>
<comment type="caution">
    <text evidence="2">The sequence shown here is derived from an EMBL/GenBank/DDBJ whole genome shotgun (WGS) entry which is preliminary data.</text>
</comment>